<feature type="compositionally biased region" description="Basic and acidic residues" evidence="7">
    <location>
        <begin position="75"/>
        <end position="91"/>
    </location>
</feature>
<dbReference type="OrthoDB" id="9999863at2759"/>
<keyword evidence="6 8" id="KW-0472">Membrane</keyword>
<evidence type="ECO:0000313" key="10">
    <source>
        <dbReference type="EnsemblProtists" id="EKX53601"/>
    </source>
</evidence>
<dbReference type="GO" id="GO:0005886">
    <property type="term" value="C:plasma membrane"/>
    <property type="evidence" value="ECO:0007669"/>
    <property type="project" value="TreeGrafter"/>
</dbReference>
<evidence type="ECO:0000313" key="9">
    <source>
        <dbReference type="EMBL" id="EKX53601.1"/>
    </source>
</evidence>
<feature type="transmembrane region" description="Helical" evidence="8">
    <location>
        <begin position="322"/>
        <end position="349"/>
    </location>
</feature>
<evidence type="ECO:0000256" key="5">
    <source>
        <dbReference type="ARBA" id="ARBA00023065"/>
    </source>
</evidence>
<reference evidence="11" key="2">
    <citation type="submission" date="2012-11" db="EMBL/GenBank/DDBJ databases">
        <authorList>
            <person name="Kuo A."/>
            <person name="Curtis B.A."/>
            <person name="Tanifuji G."/>
            <person name="Burki F."/>
            <person name="Gruber A."/>
            <person name="Irimia M."/>
            <person name="Maruyama S."/>
            <person name="Arias M.C."/>
            <person name="Ball S.G."/>
            <person name="Gile G.H."/>
            <person name="Hirakawa Y."/>
            <person name="Hopkins J.F."/>
            <person name="Rensing S.A."/>
            <person name="Schmutz J."/>
            <person name="Symeonidi A."/>
            <person name="Elias M."/>
            <person name="Eveleigh R.J."/>
            <person name="Herman E.K."/>
            <person name="Klute M.J."/>
            <person name="Nakayama T."/>
            <person name="Obornik M."/>
            <person name="Reyes-Prieto A."/>
            <person name="Armbrust E.V."/>
            <person name="Aves S.J."/>
            <person name="Beiko R.G."/>
            <person name="Coutinho P."/>
            <person name="Dacks J.B."/>
            <person name="Durnford D.G."/>
            <person name="Fast N.M."/>
            <person name="Green B.R."/>
            <person name="Grisdale C."/>
            <person name="Hempe F."/>
            <person name="Henrissat B."/>
            <person name="Hoppner M.P."/>
            <person name="Ishida K.-I."/>
            <person name="Kim E."/>
            <person name="Koreny L."/>
            <person name="Kroth P.G."/>
            <person name="Liu Y."/>
            <person name="Malik S.-B."/>
            <person name="Maier U.G."/>
            <person name="McRose D."/>
            <person name="Mock T."/>
            <person name="Neilson J.A."/>
            <person name="Onodera N.T."/>
            <person name="Poole A.M."/>
            <person name="Pritham E.J."/>
            <person name="Richards T.A."/>
            <person name="Rocap G."/>
            <person name="Roy S.W."/>
            <person name="Sarai C."/>
            <person name="Schaack S."/>
            <person name="Shirato S."/>
            <person name="Slamovits C.H."/>
            <person name="Spencer D.F."/>
            <person name="Suzuki S."/>
            <person name="Worden A.Z."/>
            <person name="Zauner S."/>
            <person name="Barry K."/>
            <person name="Bell C."/>
            <person name="Bharti A.K."/>
            <person name="Crow J.A."/>
            <person name="Grimwood J."/>
            <person name="Kramer R."/>
            <person name="Lindquist E."/>
            <person name="Lucas S."/>
            <person name="Salamov A."/>
            <person name="McFadden G.I."/>
            <person name="Lane C.E."/>
            <person name="Keeling P.J."/>
            <person name="Gray M.W."/>
            <person name="Grigoriev I.V."/>
            <person name="Archibald J.M."/>
        </authorList>
    </citation>
    <scope>NUCLEOTIDE SEQUENCE</scope>
    <source>
        <strain evidence="11">CCMP2712</strain>
    </source>
</reference>
<dbReference type="OMA" id="NENMTIF"/>
<evidence type="ECO:0000256" key="3">
    <source>
        <dbReference type="ARBA" id="ARBA00022692"/>
    </source>
</evidence>
<evidence type="ECO:0000256" key="7">
    <source>
        <dbReference type="SAM" id="MobiDB-lite"/>
    </source>
</evidence>
<evidence type="ECO:0000256" key="6">
    <source>
        <dbReference type="ARBA" id="ARBA00023136"/>
    </source>
</evidence>
<dbReference type="GeneID" id="17310590"/>
<gene>
    <name evidence="9" type="ORF">GUITHDRAFT_132706</name>
</gene>
<dbReference type="Pfam" id="PF02386">
    <property type="entry name" value="TrkH"/>
    <property type="match status" value="1"/>
</dbReference>
<dbReference type="GO" id="GO:0030001">
    <property type="term" value="P:metal ion transport"/>
    <property type="evidence" value="ECO:0007669"/>
    <property type="project" value="UniProtKB-ARBA"/>
</dbReference>
<reference evidence="10" key="3">
    <citation type="submission" date="2015-06" db="UniProtKB">
        <authorList>
            <consortium name="EnsemblProtists"/>
        </authorList>
    </citation>
    <scope>IDENTIFICATION</scope>
</reference>
<reference evidence="9 11" key="1">
    <citation type="journal article" date="2012" name="Nature">
        <title>Algal genomes reveal evolutionary mosaicism and the fate of nucleomorphs.</title>
        <authorList>
            <consortium name="DOE Joint Genome Institute"/>
            <person name="Curtis B.A."/>
            <person name="Tanifuji G."/>
            <person name="Burki F."/>
            <person name="Gruber A."/>
            <person name="Irimia M."/>
            <person name="Maruyama S."/>
            <person name="Arias M.C."/>
            <person name="Ball S.G."/>
            <person name="Gile G.H."/>
            <person name="Hirakawa Y."/>
            <person name="Hopkins J.F."/>
            <person name="Kuo A."/>
            <person name="Rensing S.A."/>
            <person name="Schmutz J."/>
            <person name="Symeonidi A."/>
            <person name="Elias M."/>
            <person name="Eveleigh R.J."/>
            <person name="Herman E.K."/>
            <person name="Klute M.J."/>
            <person name="Nakayama T."/>
            <person name="Obornik M."/>
            <person name="Reyes-Prieto A."/>
            <person name="Armbrust E.V."/>
            <person name="Aves S.J."/>
            <person name="Beiko R.G."/>
            <person name="Coutinho P."/>
            <person name="Dacks J.B."/>
            <person name="Durnford D.G."/>
            <person name="Fast N.M."/>
            <person name="Green B.R."/>
            <person name="Grisdale C.J."/>
            <person name="Hempel F."/>
            <person name="Henrissat B."/>
            <person name="Hoppner M.P."/>
            <person name="Ishida K."/>
            <person name="Kim E."/>
            <person name="Koreny L."/>
            <person name="Kroth P.G."/>
            <person name="Liu Y."/>
            <person name="Malik S.B."/>
            <person name="Maier U.G."/>
            <person name="McRose D."/>
            <person name="Mock T."/>
            <person name="Neilson J.A."/>
            <person name="Onodera N.T."/>
            <person name="Poole A.M."/>
            <person name="Pritham E.J."/>
            <person name="Richards T.A."/>
            <person name="Rocap G."/>
            <person name="Roy S.W."/>
            <person name="Sarai C."/>
            <person name="Schaack S."/>
            <person name="Shirato S."/>
            <person name="Slamovits C.H."/>
            <person name="Spencer D.F."/>
            <person name="Suzuki S."/>
            <person name="Worden A.Z."/>
            <person name="Zauner S."/>
            <person name="Barry K."/>
            <person name="Bell C."/>
            <person name="Bharti A.K."/>
            <person name="Crow J.A."/>
            <person name="Grimwood J."/>
            <person name="Kramer R."/>
            <person name="Lindquist E."/>
            <person name="Lucas S."/>
            <person name="Salamov A."/>
            <person name="McFadden G.I."/>
            <person name="Lane C.E."/>
            <person name="Keeling P.J."/>
            <person name="Gray M.W."/>
            <person name="Grigoriev I.V."/>
            <person name="Archibald J.M."/>
        </authorList>
    </citation>
    <scope>NUCLEOTIDE SEQUENCE</scope>
    <source>
        <strain evidence="9 11">CCMP2712</strain>
    </source>
</reference>
<keyword evidence="3 8" id="KW-0812">Transmembrane</keyword>
<evidence type="ECO:0000313" key="11">
    <source>
        <dbReference type="Proteomes" id="UP000011087"/>
    </source>
</evidence>
<proteinExistence type="predicted"/>
<dbReference type="KEGG" id="gtt:GUITHDRAFT_132706"/>
<feature type="transmembrane region" description="Helical" evidence="8">
    <location>
        <begin position="384"/>
        <end position="405"/>
    </location>
</feature>
<dbReference type="InterPro" id="IPR003445">
    <property type="entry name" value="Cat_transpt"/>
</dbReference>
<keyword evidence="5" id="KW-0406">Ion transport</keyword>
<dbReference type="PaxDb" id="55529-EKX53601"/>
<dbReference type="eggNOG" id="KOG1341">
    <property type="taxonomic scope" value="Eukaryota"/>
</dbReference>
<dbReference type="STRING" id="905079.L1JYE7"/>
<feature type="region of interest" description="Disordered" evidence="7">
    <location>
        <begin position="726"/>
        <end position="745"/>
    </location>
</feature>
<feature type="transmembrane region" description="Helical" evidence="8">
    <location>
        <begin position="290"/>
        <end position="310"/>
    </location>
</feature>
<evidence type="ECO:0000256" key="4">
    <source>
        <dbReference type="ARBA" id="ARBA00022989"/>
    </source>
</evidence>
<dbReference type="RefSeq" id="XP_005840581.1">
    <property type="nucleotide sequence ID" value="XM_005840524.1"/>
</dbReference>
<feature type="region of interest" description="Disordered" evidence="7">
    <location>
        <begin position="644"/>
        <end position="667"/>
    </location>
</feature>
<keyword evidence="4 8" id="KW-1133">Transmembrane helix</keyword>
<protein>
    <submittedName>
        <fullName evidence="9 10">Uncharacterized protein</fullName>
    </submittedName>
</protein>
<dbReference type="Proteomes" id="UP000011087">
    <property type="component" value="Unassembled WGS sequence"/>
</dbReference>
<sequence length="863" mass="96879">MADMARAASGGNGGGKVIDFSKRRENSNVDYADHVDIDGFPLRRHVIPTSPSNSRRSLLADVSGGTSESEEASDDEKKKSLYSDDNSKEDNEIQMSPPRVPAQHMEQQTITPVPAKLFGLFAMNYYRSMWAFCILVSFSTAIAVYCIDNISFVDSLFVATSAYTGSGLSTIPMKAMSNGSFVALYVGMTLGGPVFLLLPPLIYRILVFYSLQPSVEEFLASQKGKFLPQAQRLIGLVSERRAQVRGLNMLLVALVFYLLFFLWGGLGLLYLAISSHPKLQELKDRGFNNFWYTVFLGTSAFCNCGFTLTSDQLYSMQTWTTSYLLLSLLALAGNTFAPIFLRAILWLMYKFASFLRLDKDGIRYALDHPRQMTTFLFDVRQTRMLFLILVVINIVQYVAFLATCLHRSRLRTQLSPLQIAGAGFFQTVSTRSAGLQIFDMNDLNQGMPVLYIFMMYLSSAPFVSRMYISEENLDEDGQSRPAVLTVQDAQGKFLREYLMRHLSFLFAGFMLLCFTHDSEVSLDGQPVGPFPLIFELVSAYGSVGLSMGAPGQPYSLSGEMSTLGKTIIIVAMFLGKHRGLPTHTDMVLNFRHMHLRKQLLLAKEEAGIKVSWSWFEFDTRLIRVPSMDLRRYFDRSQKVRSRGIETASMAGERAPGAPPSLSPVPEDSPYVDTSAAAAMHLLHWNPNRPRFIPKSMDISPLLRPRSLEEANMEVFPPLDLRYLSDTDSSRAESETASNYPNNEDRVEEEEVMEEEAGAGGILSSSLLNKTTLRKFVTGAWNAIWEPRLDVLHTDQQVRHEDLMSSDPFFNKLMLDRLAAEESLSFMLPSSDPNLPRNYHSLDITDKVPSFRMRKSKLSDAASV</sequence>
<dbReference type="EMBL" id="JH992969">
    <property type="protein sequence ID" value="EKX53601.1"/>
    <property type="molecule type" value="Genomic_DNA"/>
</dbReference>
<dbReference type="AlphaFoldDB" id="L1JYE7"/>
<dbReference type="PANTHER" id="PTHR31064:SF30">
    <property type="entry name" value="HIGH-AFFINITY POTASSIUM TRANSPORT PROTEIN-RELATED"/>
    <property type="match status" value="1"/>
</dbReference>
<dbReference type="PANTHER" id="PTHR31064">
    <property type="entry name" value="POTASSIUM TRANSPORT PROTEIN DDB_G0292412-RELATED"/>
    <property type="match status" value="1"/>
</dbReference>
<keyword evidence="11" id="KW-1185">Reference proteome</keyword>
<accession>L1JYE7</accession>
<feature type="transmembrane region" description="Helical" evidence="8">
    <location>
        <begin position="250"/>
        <end position="270"/>
    </location>
</feature>
<feature type="transmembrane region" description="Helical" evidence="8">
    <location>
        <begin position="129"/>
        <end position="147"/>
    </location>
</feature>
<dbReference type="InterPro" id="IPR051143">
    <property type="entry name" value="TrkH_K-transport"/>
</dbReference>
<feature type="transmembrane region" description="Helical" evidence="8">
    <location>
        <begin position="182"/>
        <end position="203"/>
    </location>
</feature>
<comment type="subcellular location">
    <subcellularLocation>
        <location evidence="1">Membrane</location>
        <topology evidence="1">Multi-pass membrane protein</topology>
    </subcellularLocation>
</comment>
<dbReference type="EnsemblProtists" id="EKX53601">
    <property type="protein sequence ID" value="EKX53601"/>
    <property type="gene ID" value="GUITHDRAFT_132706"/>
</dbReference>
<feature type="region of interest" description="Disordered" evidence="7">
    <location>
        <begin position="45"/>
        <end position="106"/>
    </location>
</feature>
<dbReference type="GO" id="GO:0008324">
    <property type="term" value="F:monoatomic cation transmembrane transporter activity"/>
    <property type="evidence" value="ECO:0007669"/>
    <property type="project" value="InterPro"/>
</dbReference>
<organism evidence="9">
    <name type="scientific">Guillardia theta (strain CCMP2712)</name>
    <name type="common">Cryptophyte</name>
    <dbReference type="NCBI Taxonomy" id="905079"/>
    <lineage>
        <taxon>Eukaryota</taxon>
        <taxon>Cryptophyceae</taxon>
        <taxon>Pyrenomonadales</taxon>
        <taxon>Geminigeraceae</taxon>
        <taxon>Guillardia</taxon>
    </lineage>
</organism>
<evidence type="ECO:0000256" key="1">
    <source>
        <dbReference type="ARBA" id="ARBA00004141"/>
    </source>
</evidence>
<evidence type="ECO:0000256" key="8">
    <source>
        <dbReference type="SAM" id="Phobius"/>
    </source>
</evidence>
<dbReference type="HOGENOM" id="CLU_343410_0_0_1"/>
<keyword evidence="2" id="KW-0813">Transport</keyword>
<name>L1JYE7_GUITC</name>
<evidence type="ECO:0000256" key="2">
    <source>
        <dbReference type="ARBA" id="ARBA00022448"/>
    </source>
</evidence>